<dbReference type="KEGG" id="nnu:104586295"/>
<sequence>MASSSYLSPVILGLLVLLLQIHSSHSLTCSSQTFTSNRLFQNCNDLPHLSSYLHWTYDSSNSSLKIAFVAPPAQPEGWVSWAINPKSTGMAGSQALIAYQANGSVVVDQYDVQSYQSVDKTKISFDLWDVTGEYSDGVMRIFATFALPKNMTTLNQVWQVGASLSGGVPAAHAFKAENLNSKGTLDLMAGTSSTSSGGDSKLTKRNVHGILNAVSWGILFPVGIIIARYIRTFQSADPAWFYLHVSCQIIAYGLGVAGWATGIKLGNQPKRIQYTAHRNLGIALFSFATLQMFALFLRPNKDHKYRFYWNIYHHGIGYTILVLGITNVFKGLDILDPAHKWKTAYVVVLIVLGAIALLLEAITWIVVLKKKSDKSTKPYDGTNGADGRRQPLAA</sequence>
<evidence type="ECO:0000256" key="14">
    <source>
        <dbReference type="SAM" id="SignalP"/>
    </source>
</evidence>
<dbReference type="OrthoDB" id="2419613at2759"/>
<evidence type="ECO:0000256" key="7">
    <source>
        <dbReference type="ARBA" id="ARBA00022989"/>
    </source>
</evidence>
<dbReference type="InterPro" id="IPR017214">
    <property type="entry name" value="UCP037471"/>
</dbReference>
<dbReference type="Proteomes" id="UP000189703">
    <property type="component" value="Unplaced"/>
</dbReference>
<feature type="domain" description="Cytochrome b561" evidence="16">
    <location>
        <begin position="168"/>
        <end position="368"/>
    </location>
</feature>
<name>A0A1U7Z4R6_NELNU</name>
<evidence type="ECO:0000256" key="1">
    <source>
        <dbReference type="ARBA" id="ARBA00004141"/>
    </source>
</evidence>
<evidence type="ECO:0000256" key="6">
    <source>
        <dbReference type="ARBA" id="ARBA00022982"/>
    </source>
</evidence>
<proteinExistence type="predicted"/>
<feature type="transmembrane region" description="Helical" evidence="13">
    <location>
        <begin position="209"/>
        <end position="227"/>
    </location>
</feature>
<keyword evidence="6 10" id="KW-0249">Electron transport</keyword>
<dbReference type="Pfam" id="PF03188">
    <property type="entry name" value="Cytochrom_B561"/>
    <property type="match status" value="1"/>
</dbReference>
<dbReference type="FunCoup" id="A0A1U7Z4R6">
    <property type="interactions" value="5"/>
</dbReference>
<reference evidence="18" key="1">
    <citation type="submission" date="2025-08" db="UniProtKB">
        <authorList>
            <consortium name="RefSeq"/>
        </authorList>
    </citation>
    <scope>IDENTIFICATION</scope>
</reference>
<dbReference type="InterPro" id="IPR045265">
    <property type="entry name" value="AIR12_DOMON"/>
</dbReference>
<evidence type="ECO:0000256" key="10">
    <source>
        <dbReference type="PIRNR" id="PIRNR037471"/>
    </source>
</evidence>
<dbReference type="GeneID" id="104586295"/>
<keyword evidence="11" id="KW-0408">Iron</keyword>
<dbReference type="PANTHER" id="PTHR23130:SF195">
    <property type="entry name" value="CYTOCHROME B561 AND DOMON DOMAIN-CONTAINING PROTEIN"/>
    <property type="match status" value="1"/>
</dbReference>
<keyword evidence="5 14" id="KW-0732">Signal</keyword>
<comment type="function">
    <text evidence="9">May act as a catecholamine-responsive trans-membrane electron transporter.</text>
</comment>
<evidence type="ECO:0000259" key="16">
    <source>
        <dbReference type="PROSITE" id="PS50939"/>
    </source>
</evidence>
<comment type="cofactor">
    <cofactor evidence="10">
        <name>heme b</name>
        <dbReference type="ChEBI" id="CHEBI:60344"/>
    </cofactor>
    <text evidence="10">Binds 2 heme b groups non-covalently.</text>
</comment>
<feature type="binding site" description="axial binding residue" evidence="11">
    <location>
        <position position="208"/>
    </location>
    <ligand>
        <name>heme b</name>
        <dbReference type="ChEBI" id="CHEBI:60344"/>
        <label>1</label>
    </ligand>
    <ligandPart>
        <name>Fe</name>
        <dbReference type="ChEBI" id="CHEBI:18248"/>
    </ligandPart>
</feature>
<evidence type="ECO:0000256" key="4">
    <source>
        <dbReference type="ARBA" id="ARBA00022723"/>
    </source>
</evidence>
<evidence type="ECO:0000256" key="2">
    <source>
        <dbReference type="ARBA" id="ARBA00022448"/>
    </source>
</evidence>
<dbReference type="STRING" id="4432.A0A1U7Z4R6"/>
<dbReference type="Gene3D" id="1.20.120.1770">
    <property type="match status" value="1"/>
</dbReference>
<dbReference type="PROSITE" id="PS50939">
    <property type="entry name" value="CYTOCHROME_B561"/>
    <property type="match status" value="1"/>
</dbReference>
<dbReference type="OMA" id="CQCSAYV"/>
<dbReference type="InParanoid" id="A0A1U7Z4R6"/>
<dbReference type="PROSITE" id="PS50836">
    <property type="entry name" value="DOMON"/>
    <property type="match status" value="1"/>
</dbReference>
<evidence type="ECO:0000256" key="5">
    <source>
        <dbReference type="ARBA" id="ARBA00022729"/>
    </source>
</evidence>
<dbReference type="PIRSF" id="PIRSF037471">
    <property type="entry name" value="UCP037471"/>
    <property type="match status" value="1"/>
</dbReference>
<evidence type="ECO:0000313" key="18">
    <source>
        <dbReference type="RefSeq" id="XP_010241773.1"/>
    </source>
</evidence>
<evidence type="ECO:0000256" key="11">
    <source>
        <dbReference type="PIRSR" id="PIRSR037471-1"/>
    </source>
</evidence>
<feature type="signal peptide" evidence="14">
    <location>
        <begin position="1"/>
        <end position="26"/>
    </location>
</feature>
<protein>
    <recommendedName>
        <fullName evidence="10">Cytochrome b561 and DOMON domain-containing protein</fullName>
    </recommendedName>
</protein>
<dbReference type="GO" id="GO:0016020">
    <property type="term" value="C:membrane"/>
    <property type="evidence" value="ECO:0007669"/>
    <property type="project" value="UniProtKB-SubCell"/>
</dbReference>
<dbReference type="eggNOG" id="KOG4293">
    <property type="taxonomic scope" value="Eukaryota"/>
</dbReference>
<dbReference type="FunFam" id="1.20.120.1770:FF:000007">
    <property type="entry name" value="Cytochrome b561 and DOMON domain-containing protein"/>
    <property type="match status" value="1"/>
</dbReference>
<evidence type="ECO:0000256" key="3">
    <source>
        <dbReference type="ARBA" id="ARBA00022692"/>
    </source>
</evidence>
<feature type="transmembrane region" description="Helical" evidence="13">
    <location>
        <begin position="344"/>
        <end position="367"/>
    </location>
</feature>
<keyword evidence="2 10" id="KW-0813">Transport</keyword>
<organism evidence="17 18">
    <name type="scientific">Nelumbo nucifera</name>
    <name type="common">Sacred lotus</name>
    <dbReference type="NCBI Taxonomy" id="4432"/>
    <lineage>
        <taxon>Eukaryota</taxon>
        <taxon>Viridiplantae</taxon>
        <taxon>Streptophyta</taxon>
        <taxon>Embryophyta</taxon>
        <taxon>Tracheophyta</taxon>
        <taxon>Spermatophyta</taxon>
        <taxon>Magnoliopsida</taxon>
        <taxon>Proteales</taxon>
        <taxon>Nelumbonaceae</taxon>
        <taxon>Nelumbo</taxon>
    </lineage>
</organism>
<dbReference type="CDD" id="cd08760">
    <property type="entry name" value="Cyt_b561_FRRS1_like"/>
    <property type="match status" value="1"/>
</dbReference>
<dbReference type="GO" id="GO:0046872">
    <property type="term" value="F:metal ion binding"/>
    <property type="evidence" value="ECO:0007669"/>
    <property type="project" value="UniProtKB-KW"/>
</dbReference>
<feature type="region of interest" description="Disordered" evidence="12">
    <location>
        <begin position="374"/>
        <end position="394"/>
    </location>
</feature>
<feature type="binding site" description="axial binding residue" evidence="11">
    <location>
        <position position="244"/>
    </location>
    <ligand>
        <name>heme b</name>
        <dbReference type="ChEBI" id="CHEBI:60344"/>
        <label>1</label>
    </ligand>
    <ligandPart>
        <name>Fe</name>
        <dbReference type="ChEBI" id="CHEBI:18248"/>
    </ligandPart>
</feature>
<feature type="chain" id="PRO_5010518810" description="Cytochrome b561 and DOMON domain-containing protein" evidence="14">
    <location>
        <begin position="27"/>
        <end position="394"/>
    </location>
</feature>
<gene>
    <name evidence="18" type="primary">LOC104586295</name>
</gene>
<feature type="domain" description="DOMON" evidence="15">
    <location>
        <begin position="49"/>
        <end position="161"/>
    </location>
</feature>
<keyword evidence="8 10" id="KW-0472">Membrane</keyword>
<feature type="transmembrane region" description="Helical" evidence="13">
    <location>
        <begin position="309"/>
        <end position="329"/>
    </location>
</feature>
<feature type="binding site" description="axial binding residue" evidence="11">
    <location>
        <position position="277"/>
    </location>
    <ligand>
        <name>heme b</name>
        <dbReference type="ChEBI" id="CHEBI:60344"/>
        <label>1</label>
    </ligand>
    <ligandPart>
        <name>Fe</name>
        <dbReference type="ChEBI" id="CHEBI:18248"/>
    </ligandPart>
</feature>
<keyword evidence="3 13" id="KW-0812">Transmembrane</keyword>
<feature type="transmembrane region" description="Helical" evidence="13">
    <location>
        <begin position="280"/>
        <end position="297"/>
    </location>
</feature>
<dbReference type="Pfam" id="PF04526">
    <property type="entry name" value="DUF568"/>
    <property type="match status" value="1"/>
</dbReference>
<evidence type="ECO:0000256" key="9">
    <source>
        <dbReference type="ARBA" id="ARBA00053871"/>
    </source>
</evidence>
<evidence type="ECO:0000313" key="17">
    <source>
        <dbReference type="Proteomes" id="UP000189703"/>
    </source>
</evidence>
<keyword evidence="7 13" id="KW-1133">Transmembrane helix</keyword>
<evidence type="ECO:0000259" key="15">
    <source>
        <dbReference type="PROSITE" id="PS50836"/>
    </source>
</evidence>
<keyword evidence="17" id="KW-1185">Reference proteome</keyword>
<evidence type="ECO:0000256" key="12">
    <source>
        <dbReference type="SAM" id="MobiDB-lite"/>
    </source>
</evidence>
<evidence type="ECO:0000256" key="8">
    <source>
        <dbReference type="ARBA" id="ARBA00023136"/>
    </source>
</evidence>
<dbReference type="RefSeq" id="XP_010241773.1">
    <property type="nucleotide sequence ID" value="XM_010243471.2"/>
</dbReference>
<dbReference type="PANTHER" id="PTHR23130">
    <property type="entry name" value="CYTOCHROME B561 AND DOMON DOMAIN-CONTAINING PROTEIN"/>
    <property type="match status" value="1"/>
</dbReference>
<dbReference type="SMART" id="SM00665">
    <property type="entry name" value="B561"/>
    <property type="match status" value="1"/>
</dbReference>
<feature type="transmembrane region" description="Helical" evidence="13">
    <location>
        <begin position="239"/>
        <end position="260"/>
    </location>
</feature>
<dbReference type="InterPro" id="IPR006593">
    <property type="entry name" value="Cyt_b561/ferric_Rdtase_TM"/>
</dbReference>
<comment type="subcellular location">
    <subcellularLocation>
        <location evidence="1">Membrane</location>
        <topology evidence="1">Multi-pass membrane protein</topology>
    </subcellularLocation>
</comment>
<evidence type="ECO:0000256" key="13">
    <source>
        <dbReference type="SAM" id="Phobius"/>
    </source>
</evidence>
<keyword evidence="4 11" id="KW-0479">Metal-binding</keyword>
<accession>A0A1U7Z4R6</accession>
<dbReference type="InterPro" id="IPR005018">
    <property type="entry name" value="DOMON_domain"/>
</dbReference>
<dbReference type="CDD" id="cd09629">
    <property type="entry name" value="DOMON_CIL1_like"/>
    <property type="match status" value="1"/>
</dbReference>
<dbReference type="AlphaFoldDB" id="A0A1U7Z4R6"/>
<feature type="binding site" description="axial binding residue" evidence="11">
    <location>
        <position position="313"/>
    </location>
    <ligand>
        <name>heme b</name>
        <dbReference type="ChEBI" id="CHEBI:60344"/>
        <label>1</label>
    </ligand>
    <ligandPart>
        <name>Fe</name>
        <dbReference type="ChEBI" id="CHEBI:18248"/>
    </ligandPart>
</feature>